<dbReference type="RefSeq" id="WP_034704407.1">
    <property type="nucleotide sequence ID" value="NZ_CP060811.1"/>
</dbReference>
<evidence type="ECO:0000256" key="5">
    <source>
        <dbReference type="ARBA" id="ARBA00023002"/>
    </source>
</evidence>
<dbReference type="EMBL" id="CP060811">
    <property type="protein sequence ID" value="QQN88493.1"/>
    <property type="molecule type" value="Genomic_DNA"/>
</dbReference>
<evidence type="ECO:0000259" key="8">
    <source>
        <dbReference type="PROSITE" id="PS51471"/>
    </source>
</evidence>
<dbReference type="InterPro" id="IPR041097">
    <property type="entry name" value="PKHD_C"/>
</dbReference>
<dbReference type="GO" id="GO:0006974">
    <property type="term" value="P:DNA damage response"/>
    <property type="evidence" value="ECO:0007669"/>
    <property type="project" value="TreeGrafter"/>
</dbReference>
<evidence type="ECO:0000256" key="4">
    <source>
        <dbReference type="ARBA" id="ARBA00022964"/>
    </source>
</evidence>
<feature type="binding site" evidence="7">
    <location>
        <position position="170"/>
    </location>
    <ligand>
        <name>2-oxoglutarate</name>
        <dbReference type="ChEBI" id="CHEBI:16810"/>
    </ligand>
</feature>
<dbReference type="GO" id="GO:0031418">
    <property type="term" value="F:L-ascorbic acid binding"/>
    <property type="evidence" value="ECO:0007669"/>
    <property type="project" value="UniProtKB-KW"/>
</dbReference>
<keyword evidence="3 7" id="KW-0847">Vitamin C</keyword>
<evidence type="ECO:0000256" key="7">
    <source>
        <dbReference type="HAMAP-Rule" id="MF_00657"/>
    </source>
</evidence>
<evidence type="ECO:0000256" key="2">
    <source>
        <dbReference type="ARBA" id="ARBA00022723"/>
    </source>
</evidence>
<reference evidence="9 10" key="1">
    <citation type="submission" date="2020-08" db="EMBL/GenBank/DDBJ databases">
        <title>Emergence of ISAba1-mediated novel tet(X) in Acinetobacter variabilis from a chicken farm.</title>
        <authorList>
            <person name="Peng K."/>
            <person name="Li R."/>
        </authorList>
    </citation>
    <scope>NUCLEOTIDE SEQUENCE [LARGE SCALE GENOMIC DNA]</scope>
    <source>
        <strain evidence="9 10">XM9F202-2</strain>
    </source>
</reference>
<keyword evidence="2 7" id="KW-0479">Metal-binding</keyword>
<dbReference type="Pfam" id="PF13640">
    <property type="entry name" value="2OG-FeII_Oxy_3"/>
    <property type="match status" value="1"/>
</dbReference>
<dbReference type="InterPro" id="IPR044862">
    <property type="entry name" value="Pro_4_hyd_alph_FE2OG_OXY"/>
</dbReference>
<dbReference type="NCBIfam" id="NF003974">
    <property type="entry name" value="PRK05467.1-3"/>
    <property type="match status" value="1"/>
</dbReference>
<protein>
    <submittedName>
        <fullName evidence="9">Fe2+-dependent dioxygenase</fullName>
    </submittedName>
</protein>
<evidence type="ECO:0000256" key="3">
    <source>
        <dbReference type="ARBA" id="ARBA00022896"/>
    </source>
</evidence>
<dbReference type="SUPFAM" id="SSF51197">
    <property type="entry name" value="Clavaminate synthase-like"/>
    <property type="match status" value="1"/>
</dbReference>
<feature type="binding site" evidence="7">
    <location>
        <position position="160"/>
    </location>
    <ligand>
        <name>Fe cation</name>
        <dbReference type="ChEBI" id="CHEBI:24875"/>
    </ligand>
</feature>
<comment type="cofactor">
    <cofactor evidence="7">
        <name>Fe(2+)</name>
        <dbReference type="ChEBI" id="CHEBI:29033"/>
    </cofactor>
    <text evidence="7">Binds 1 Fe(2+) ion per subunit.</text>
</comment>
<accession>A0A7T7WJS2</accession>
<evidence type="ECO:0000256" key="6">
    <source>
        <dbReference type="ARBA" id="ARBA00023004"/>
    </source>
</evidence>
<keyword evidence="4 7" id="KW-0223">Dioxygenase</keyword>
<dbReference type="PROSITE" id="PS51471">
    <property type="entry name" value="FE2OG_OXY"/>
    <property type="match status" value="1"/>
</dbReference>
<dbReference type="AlphaFoldDB" id="A0A7T7WJS2"/>
<keyword evidence="6 7" id="KW-0408">Iron</keyword>
<dbReference type="HAMAP" id="MF_00657">
    <property type="entry name" value="Hydroxyl_YbiX"/>
    <property type="match status" value="1"/>
</dbReference>
<feature type="domain" description="Fe2OG dioxygenase" evidence="8">
    <location>
        <begin position="79"/>
        <end position="179"/>
    </location>
</feature>
<dbReference type="Proteomes" id="UP000596079">
    <property type="component" value="Chromosome"/>
</dbReference>
<gene>
    <name evidence="9" type="ORF">IAQ69_02025</name>
</gene>
<dbReference type="SMART" id="SM00702">
    <property type="entry name" value="P4Hc"/>
    <property type="match status" value="1"/>
</dbReference>
<dbReference type="InterPro" id="IPR006620">
    <property type="entry name" value="Pro_4_hyd_alph"/>
</dbReference>
<dbReference type="InterPro" id="IPR005123">
    <property type="entry name" value="Oxoglu/Fe-dep_dioxygenase_dom"/>
</dbReference>
<evidence type="ECO:0000256" key="1">
    <source>
        <dbReference type="ARBA" id="ARBA00001961"/>
    </source>
</evidence>
<dbReference type="Gene3D" id="4.10.860.20">
    <property type="entry name" value="Rabenosyn, Rab binding domain"/>
    <property type="match status" value="1"/>
</dbReference>
<comment type="cofactor">
    <cofactor evidence="1 7">
        <name>L-ascorbate</name>
        <dbReference type="ChEBI" id="CHEBI:38290"/>
    </cofactor>
</comment>
<dbReference type="PANTHER" id="PTHR41536:SF1">
    <property type="entry name" value="PKHD-TYPE HYDROXYLASE YBIX"/>
    <property type="match status" value="1"/>
</dbReference>
<dbReference type="NCBIfam" id="NF003975">
    <property type="entry name" value="PRK05467.1-4"/>
    <property type="match status" value="1"/>
</dbReference>
<evidence type="ECO:0000313" key="9">
    <source>
        <dbReference type="EMBL" id="QQN88493.1"/>
    </source>
</evidence>
<dbReference type="GO" id="GO:0005506">
    <property type="term" value="F:iron ion binding"/>
    <property type="evidence" value="ECO:0007669"/>
    <property type="project" value="UniProtKB-UniRule"/>
</dbReference>
<keyword evidence="5 7" id="KW-0560">Oxidoreductase</keyword>
<dbReference type="GO" id="GO:0016706">
    <property type="term" value="F:2-oxoglutarate-dependent dioxygenase activity"/>
    <property type="evidence" value="ECO:0007669"/>
    <property type="project" value="UniProtKB-UniRule"/>
</dbReference>
<proteinExistence type="inferred from homology"/>
<dbReference type="Gene3D" id="2.60.120.620">
    <property type="entry name" value="q2cbj1_9rhob like domain"/>
    <property type="match status" value="1"/>
</dbReference>
<evidence type="ECO:0000313" key="10">
    <source>
        <dbReference type="Proteomes" id="UP000596079"/>
    </source>
</evidence>
<dbReference type="GO" id="GO:0006879">
    <property type="term" value="P:intracellular iron ion homeostasis"/>
    <property type="evidence" value="ECO:0007669"/>
    <property type="project" value="TreeGrafter"/>
</dbReference>
<dbReference type="PANTHER" id="PTHR41536">
    <property type="entry name" value="PKHD-TYPE HYDROXYLASE YBIX"/>
    <property type="match status" value="1"/>
</dbReference>
<sequence>MMLHIPAVLSKAQVAELRQQLDRSEHWMNGQLSAGSQAQKIKKNLQLDSSSVLYQQISPIILQALKSHHLITSAALPKHILPPLFNCYQDSGTYGNHVDNAIHYSPLLGQAIRTDVSLTLFLSEIDEYEGGELVVEDQYGCHEVKLDAGDVIVYPSTSLHRVEPVTQGKRIAAVTWIQSMIREDAKRSMLFDLDMTIIKLRQQIGDTEEVLQLTHHYHNLIRQWGDL</sequence>
<name>A0A7T7WJS2_9GAMM</name>
<dbReference type="Pfam" id="PF18331">
    <property type="entry name" value="PKHD_C"/>
    <property type="match status" value="1"/>
</dbReference>
<feature type="binding site" evidence="7">
    <location>
        <position position="97"/>
    </location>
    <ligand>
        <name>Fe cation</name>
        <dbReference type="ChEBI" id="CHEBI:24875"/>
    </ligand>
</feature>
<feature type="binding site" evidence="7">
    <location>
        <position position="99"/>
    </location>
    <ligand>
        <name>Fe cation</name>
        <dbReference type="ChEBI" id="CHEBI:24875"/>
    </ligand>
</feature>
<dbReference type="InterPro" id="IPR023550">
    <property type="entry name" value="PKHD_hydroxylase"/>
</dbReference>
<organism evidence="9 10">
    <name type="scientific">Acinetobacter variabilis</name>
    <dbReference type="NCBI Taxonomy" id="70346"/>
    <lineage>
        <taxon>Bacteria</taxon>
        <taxon>Pseudomonadati</taxon>
        <taxon>Pseudomonadota</taxon>
        <taxon>Gammaproteobacteria</taxon>
        <taxon>Moraxellales</taxon>
        <taxon>Moraxellaceae</taxon>
        <taxon>Acinetobacter</taxon>
    </lineage>
</organism>